<evidence type="ECO:0000256" key="1">
    <source>
        <dbReference type="ARBA" id="ARBA00022857"/>
    </source>
</evidence>
<dbReference type="Proteomes" id="UP000584642">
    <property type="component" value="Unassembled WGS sequence"/>
</dbReference>
<dbReference type="EMBL" id="JABFDB010000001">
    <property type="protein sequence ID" value="NYZ18098.1"/>
    <property type="molecule type" value="Genomic_DNA"/>
</dbReference>
<dbReference type="CDD" id="cd05276">
    <property type="entry name" value="p53_inducible_oxidoreductase"/>
    <property type="match status" value="1"/>
</dbReference>
<dbReference type="SUPFAM" id="SSF50129">
    <property type="entry name" value="GroES-like"/>
    <property type="match status" value="1"/>
</dbReference>
<keyword evidence="2" id="KW-0560">Oxidoreductase</keyword>
<dbReference type="InterPro" id="IPR014189">
    <property type="entry name" value="Quinone_OxRdtase_PIG3"/>
</dbReference>
<sequence length="336" mass="35484">MTEIPQQMRHIRASGPGGPEVLSLDSMAVPAPGPGEILIRVAAAGVNRPDVLQRAGSYPPPPGASPVLGLEAAGTVAALGEGVTQWAVGDRVTALTPGGAYAEYVTAPASNALPVPDGMDMVTAAAVPETFFTVWTNVFQRGRLQPGEWFLVHGGSSGIGSTAIQLARQFGATVVTTAGSDGKCAYCLDLGAHHAINYRTEDWAAKVRELTDKRGVDVILDMVGGDYIAQNIRSLAVEGRLVNIAFLQGSKAEIDFTPVMIRRLTLTGSTLRPRTPEQKAAIAAELRERVWPLLSAGTVKVHLHSRFPLADAAEAHRLMETSAHMGKIVLTVDETA</sequence>
<feature type="domain" description="Enoyl reductase (ER)" evidence="4">
    <location>
        <begin position="17"/>
        <end position="330"/>
    </location>
</feature>
<feature type="region of interest" description="Disordered" evidence="3">
    <location>
        <begin position="1"/>
        <end position="27"/>
    </location>
</feature>
<evidence type="ECO:0000313" key="5">
    <source>
        <dbReference type="EMBL" id="NYZ18098.1"/>
    </source>
</evidence>
<dbReference type="NCBIfam" id="TIGR02824">
    <property type="entry name" value="quinone_pig3"/>
    <property type="match status" value="1"/>
</dbReference>
<proteinExistence type="predicted"/>
<dbReference type="PANTHER" id="PTHR48106">
    <property type="entry name" value="QUINONE OXIDOREDUCTASE PIG3-RELATED"/>
    <property type="match status" value="1"/>
</dbReference>
<dbReference type="SUPFAM" id="SSF51735">
    <property type="entry name" value="NAD(P)-binding Rossmann-fold domains"/>
    <property type="match status" value="1"/>
</dbReference>
<dbReference type="SMART" id="SM00829">
    <property type="entry name" value="PKS_ER"/>
    <property type="match status" value="1"/>
</dbReference>
<dbReference type="InterPro" id="IPR013154">
    <property type="entry name" value="ADH-like_N"/>
</dbReference>
<dbReference type="Gene3D" id="3.90.180.10">
    <property type="entry name" value="Medium-chain alcohol dehydrogenases, catalytic domain"/>
    <property type="match status" value="1"/>
</dbReference>
<dbReference type="InterPro" id="IPR036291">
    <property type="entry name" value="NAD(P)-bd_dom_sf"/>
</dbReference>
<dbReference type="Pfam" id="PF00107">
    <property type="entry name" value="ADH_zinc_N"/>
    <property type="match status" value="1"/>
</dbReference>
<accession>A0ABX2T4L3</accession>
<dbReference type="InterPro" id="IPR011032">
    <property type="entry name" value="GroES-like_sf"/>
</dbReference>
<dbReference type="Pfam" id="PF08240">
    <property type="entry name" value="ADH_N"/>
    <property type="match status" value="1"/>
</dbReference>
<keyword evidence="6" id="KW-1185">Reference proteome</keyword>
<evidence type="ECO:0000256" key="3">
    <source>
        <dbReference type="SAM" id="MobiDB-lite"/>
    </source>
</evidence>
<reference evidence="5 6" key="1">
    <citation type="submission" date="2020-05" db="EMBL/GenBank/DDBJ databases">
        <title>Azospirillum oleiclasticum sp. nov, a nitrogen-fixing and heavy crude oil-emulsifying bacterium isolated from the crude oil of Yumen Oilfield.</title>
        <authorList>
            <person name="Wu D."/>
            <person name="Cai M."/>
            <person name="Zhang X."/>
        </authorList>
    </citation>
    <scope>NUCLEOTIDE SEQUENCE [LARGE SCALE GENOMIC DNA]</scope>
    <source>
        <strain evidence="5 6">ROY-1-1-2</strain>
    </source>
</reference>
<dbReference type="RefSeq" id="WP_180279872.1">
    <property type="nucleotide sequence ID" value="NZ_JABFDB010000001.1"/>
</dbReference>
<organism evidence="5 6">
    <name type="scientific">Azospirillum oleiclasticum</name>
    <dbReference type="NCBI Taxonomy" id="2735135"/>
    <lineage>
        <taxon>Bacteria</taxon>
        <taxon>Pseudomonadati</taxon>
        <taxon>Pseudomonadota</taxon>
        <taxon>Alphaproteobacteria</taxon>
        <taxon>Rhodospirillales</taxon>
        <taxon>Azospirillaceae</taxon>
        <taxon>Azospirillum</taxon>
    </lineage>
</organism>
<dbReference type="PANTHER" id="PTHR48106:SF8">
    <property type="entry name" value="OS02G0805600 PROTEIN"/>
    <property type="match status" value="1"/>
</dbReference>
<evidence type="ECO:0000259" key="4">
    <source>
        <dbReference type="SMART" id="SM00829"/>
    </source>
</evidence>
<dbReference type="Gene3D" id="3.40.50.720">
    <property type="entry name" value="NAD(P)-binding Rossmann-like Domain"/>
    <property type="match status" value="1"/>
</dbReference>
<gene>
    <name evidence="5" type="ORF">HND93_00115</name>
</gene>
<keyword evidence="1" id="KW-0521">NADP</keyword>
<name>A0ABX2T4L3_9PROT</name>
<comment type="caution">
    <text evidence="5">The sequence shown here is derived from an EMBL/GenBank/DDBJ whole genome shotgun (WGS) entry which is preliminary data.</text>
</comment>
<protein>
    <submittedName>
        <fullName evidence="5">NAD(P)H-quinone oxidoreductase</fullName>
    </submittedName>
</protein>
<dbReference type="InterPro" id="IPR020843">
    <property type="entry name" value="ER"/>
</dbReference>
<dbReference type="InterPro" id="IPR013149">
    <property type="entry name" value="ADH-like_C"/>
</dbReference>
<evidence type="ECO:0000313" key="6">
    <source>
        <dbReference type="Proteomes" id="UP000584642"/>
    </source>
</evidence>
<evidence type="ECO:0000256" key="2">
    <source>
        <dbReference type="ARBA" id="ARBA00023002"/>
    </source>
</evidence>